<organism evidence="1 2">
    <name type="scientific">Chytriomyces confervae</name>
    <dbReference type="NCBI Taxonomy" id="246404"/>
    <lineage>
        <taxon>Eukaryota</taxon>
        <taxon>Fungi</taxon>
        <taxon>Fungi incertae sedis</taxon>
        <taxon>Chytridiomycota</taxon>
        <taxon>Chytridiomycota incertae sedis</taxon>
        <taxon>Chytridiomycetes</taxon>
        <taxon>Chytridiales</taxon>
        <taxon>Chytriomycetaceae</taxon>
        <taxon>Chytriomyces</taxon>
    </lineage>
</organism>
<evidence type="ECO:0000313" key="2">
    <source>
        <dbReference type="Proteomes" id="UP000320333"/>
    </source>
</evidence>
<accession>A0A507E2W6</accession>
<dbReference type="GO" id="GO:0034472">
    <property type="term" value="P:snRNA 3'-end processing"/>
    <property type="evidence" value="ECO:0007669"/>
    <property type="project" value="TreeGrafter"/>
</dbReference>
<dbReference type="PANTHER" id="PTHR28608:SF1">
    <property type="entry name" value="INTEGRATOR COMPLEX SUBUNIT 2"/>
    <property type="match status" value="1"/>
</dbReference>
<gene>
    <name evidence="1" type="ORF">CcCBS67573_g09169</name>
</gene>
<comment type="caution">
    <text evidence="1">The sequence shown here is derived from an EMBL/GenBank/DDBJ whole genome shotgun (WGS) entry which is preliminary data.</text>
</comment>
<dbReference type="PANTHER" id="PTHR28608">
    <property type="entry name" value="INTEGRATOR COMPLEX SUBUNIT 2"/>
    <property type="match status" value="1"/>
</dbReference>
<evidence type="ECO:0008006" key="3">
    <source>
        <dbReference type="Google" id="ProtNLM"/>
    </source>
</evidence>
<dbReference type="Pfam" id="PF14750">
    <property type="entry name" value="INTS2"/>
    <property type="match status" value="1"/>
</dbReference>
<name>A0A507E2W6_9FUNG</name>
<dbReference type="AlphaFoldDB" id="A0A507E2W6"/>
<keyword evidence="2" id="KW-1185">Reference proteome</keyword>
<reference evidence="1 2" key="1">
    <citation type="journal article" date="2019" name="Sci. Rep.">
        <title>Comparative genomics of chytrid fungi reveal insights into the obligate biotrophic and pathogenic lifestyle of Synchytrium endobioticum.</title>
        <authorList>
            <person name="van de Vossenberg B.T.L.H."/>
            <person name="Warris S."/>
            <person name="Nguyen H.D.T."/>
            <person name="van Gent-Pelzer M.P.E."/>
            <person name="Joly D.L."/>
            <person name="van de Geest H.C."/>
            <person name="Bonants P.J.M."/>
            <person name="Smith D.S."/>
            <person name="Levesque C.A."/>
            <person name="van der Lee T.A.J."/>
        </authorList>
    </citation>
    <scope>NUCLEOTIDE SEQUENCE [LARGE SCALE GENOMIC DNA]</scope>
    <source>
        <strain evidence="1 2">CBS 675.73</strain>
    </source>
</reference>
<dbReference type="STRING" id="246404.A0A507E2W6"/>
<dbReference type="GO" id="GO:0032039">
    <property type="term" value="C:integrator complex"/>
    <property type="evidence" value="ECO:0007669"/>
    <property type="project" value="InterPro"/>
</dbReference>
<proteinExistence type="predicted"/>
<dbReference type="Proteomes" id="UP000320333">
    <property type="component" value="Unassembled WGS sequence"/>
</dbReference>
<sequence length="904" mass="102544">MLQDLVTNQTKHYTFKLSLITDILHLLPFLFDEIVTAILDNPGPDSALLLKNLATRFPQHALMLRNLLIQKGIYLHVALETALGDSNRMVFLNAILSRDSSIFSKDAGNADLIETLNEYKRHLFYLVTNSKPTVSTQCVYMRLICAFVGYFRLVLTNQECESVLAFVAAGGSTERISKLKLCALITCGDQLMVYSQQKYIECLKQIVDSDLSEVTLMIGVFCHTNQLMDIVHLVRSVTDVQVALTPDGLSKLRLIFINNLLKEDEIARRSLIMRPLDLNARDGQSLENSSGMTVVYELLKAGIFVRSGIDIRTWVFESIKSYQPPYHPKYPDLIKRYIEALLDSPTFTQISEREVSNCFIRGDAITPMRVVLLFQVLHFNERYFAKKTAPAGPDFVAVNPNCTEYTPTLMDQLPINQVLGFIERPENREAFQPFYSSLMSLVVSQFPQIVTATAFLNAESLADEYVFEDYELPSLKKIVGCFRAVRENIIPFEYQLGILYESMKKSGFHGALPPFLNFEICDSVLVAVFRRCAEDAATAVACLETLCAMDSSKLLNHLSCIVSTLFPLVLKDRIDERILDLFEKLFHRLDSVSPRELWLKTVNCWLSKPVTSIELIKKPLELFQCDSRVFQIPTVFSVFLHMLDCYLIASRQHYFHTFQIDVSQDKTQKLKETHLYALLELQETAAMQALLELCVPRADSASNGGKINRAACQFVHQRFVVSKKSMKLVHFQGYRDELIDVTVEGIASMHVCFEFIAELLSQPQLEKQVFGIQLACKLCVKYPIPNSHNLALTILVPKMMALSNQIEDTVAVGIPVMPQQAVQHASLEERIAKNQSLLKVIDSFRYLLEAFPSIVENVEPFVISLRHSGQKNLAFVHTCDSVILRIQDIRAHPSKFIKTTQTLH</sequence>
<dbReference type="EMBL" id="QEAP01000740">
    <property type="protein sequence ID" value="TPX58413.1"/>
    <property type="molecule type" value="Genomic_DNA"/>
</dbReference>
<dbReference type="InterPro" id="IPR029321">
    <property type="entry name" value="INTS2"/>
</dbReference>
<dbReference type="OrthoDB" id="3363059at2759"/>
<evidence type="ECO:0000313" key="1">
    <source>
        <dbReference type="EMBL" id="TPX58413.1"/>
    </source>
</evidence>
<protein>
    <recommendedName>
        <fullName evidence="3">Integrator complex subunit 2</fullName>
    </recommendedName>
</protein>